<sequence>MAPEPGCRRRWGYSLGDDLRAVDNALVGPGLCRDEGLELAGGKRRSGEAGVGIAFATSGVTSASEIALSRAAMKSSGEPDLAKTPCQRGKVRPSKLGNSARVSGRHHCRRALFRAACDHRFNRRRLSAGRTDDPSAMGKATRLKPFPHEICRLLRTAKDRHQNINLVGLRIISESRVGAVDHAAIAATVC</sequence>
<dbReference type="AlphaFoldDB" id="A0A7W6RJH4"/>
<name>A0A7W6RJH4_9HYPH</name>
<accession>A0A7W6RJH4</accession>
<protein>
    <submittedName>
        <fullName evidence="2">Uncharacterized protein</fullName>
    </submittedName>
</protein>
<evidence type="ECO:0000313" key="2">
    <source>
        <dbReference type="EMBL" id="MBB4273626.1"/>
    </source>
</evidence>
<reference evidence="2 3" key="1">
    <citation type="submission" date="2020-08" db="EMBL/GenBank/DDBJ databases">
        <title>Genomic Encyclopedia of Type Strains, Phase IV (KMG-V): Genome sequencing to study the core and pangenomes of soil and plant-associated prokaryotes.</title>
        <authorList>
            <person name="Whitman W."/>
        </authorList>
    </citation>
    <scope>NUCLEOTIDE SEQUENCE [LARGE SCALE GENOMIC DNA]</scope>
    <source>
        <strain evidence="2 3">SEMIA 402</strain>
    </source>
</reference>
<dbReference type="EMBL" id="JACIGM010000002">
    <property type="protein sequence ID" value="MBB4273626.1"/>
    <property type="molecule type" value="Genomic_DNA"/>
</dbReference>
<evidence type="ECO:0000256" key="1">
    <source>
        <dbReference type="SAM" id="MobiDB-lite"/>
    </source>
</evidence>
<organism evidence="2 3">
    <name type="scientific">Rhizobium mongolense</name>
    <dbReference type="NCBI Taxonomy" id="57676"/>
    <lineage>
        <taxon>Bacteria</taxon>
        <taxon>Pseudomonadati</taxon>
        <taxon>Pseudomonadota</taxon>
        <taxon>Alphaproteobacteria</taxon>
        <taxon>Hyphomicrobiales</taxon>
        <taxon>Rhizobiaceae</taxon>
        <taxon>Rhizobium/Agrobacterium group</taxon>
        <taxon>Rhizobium</taxon>
    </lineage>
</organism>
<proteinExistence type="predicted"/>
<dbReference type="Proteomes" id="UP000533641">
    <property type="component" value="Unassembled WGS sequence"/>
</dbReference>
<feature type="region of interest" description="Disordered" evidence="1">
    <location>
        <begin position="74"/>
        <end position="100"/>
    </location>
</feature>
<evidence type="ECO:0000313" key="3">
    <source>
        <dbReference type="Proteomes" id="UP000533641"/>
    </source>
</evidence>
<comment type="caution">
    <text evidence="2">The sequence shown here is derived from an EMBL/GenBank/DDBJ whole genome shotgun (WGS) entry which is preliminary data.</text>
</comment>
<gene>
    <name evidence="2" type="ORF">GGE12_001380</name>
</gene>